<evidence type="ECO:0000256" key="3">
    <source>
        <dbReference type="ARBA" id="ARBA00022763"/>
    </source>
</evidence>
<dbReference type="SUPFAM" id="SSF57863">
    <property type="entry name" value="ArfGap/RecO-like zinc finger"/>
    <property type="match status" value="1"/>
</dbReference>
<protein>
    <recommendedName>
        <fullName evidence="2 7">DNA repair protein RecO</fullName>
    </recommendedName>
    <alternativeName>
        <fullName evidence="6 7">Recombination protein O</fullName>
    </alternativeName>
</protein>
<dbReference type="AlphaFoldDB" id="A0A1F4V2F7"/>
<dbReference type="Pfam" id="PF11967">
    <property type="entry name" value="RecO_N"/>
    <property type="match status" value="1"/>
</dbReference>
<dbReference type="HAMAP" id="MF_00201">
    <property type="entry name" value="RecO"/>
    <property type="match status" value="1"/>
</dbReference>
<dbReference type="InterPro" id="IPR022572">
    <property type="entry name" value="DNA_rep/recomb_RecO_N"/>
</dbReference>
<proteinExistence type="inferred from homology"/>
<dbReference type="InterPro" id="IPR042242">
    <property type="entry name" value="RecO_C"/>
</dbReference>
<evidence type="ECO:0000256" key="6">
    <source>
        <dbReference type="ARBA" id="ARBA00033409"/>
    </source>
</evidence>
<reference evidence="9 10" key="1">
    <citation type="journal article" date="2016" name="Nat. Commun.">
        <title>Thousands of microbial genomes shed light on interconnected biogeochemical processes in an aquifer system.</title>
        <authorList>
            <person name="Anantharaman K."/>
            <person name="Brown C.T."/>
            <person name="Hug L.A."/>
            <person name="Sharon I."/>
            <person name="Castelle C.J."/>
            <person name="Probst A.J."/>
            <person name="Thomas B.C."/>
            <person name="Singh A."/>
            <person name="Wilkins M.J."/>
            <person name="Karaoz U."/>
            <person name="Brodie E.L."/>
            <person name="Williams K.H."/>
            <person name="Hubbard S.S."/>
            <person name="Banfield J.F."/>
        </authorList>
    </citation>
    <scope>NUCLEOTIDE SEQUENCE [LARGE SCALE GENOMIC DNA]</scope>
</reference>
<dbReference type="GO" id="GO:0006302">
    <property type="term" value="P:double-strand break repair"/>
    <property type="evidence" value="ECO:0007669"/>
    <property type="project" value="TreeGrafter"/>
</dbReference>
<comment type="function">
    <text evidence="7">Involved in DNA repair and RecF pathway recombination.</text>
</comment>
<feature type="domain" description="DNA replication/recombination mediator RecO N-terminal" evidence="8">
    <location>
        <begin position="6"/>
        <end position="81"/>
    </location>
</feature>
<keyword evidence="4 7" id="KW-0233">DNA recombination</keyword>
<dbReference type="Proteomes" id="UP000178771">
    <property type="component" value="Unassembled WGS sequence"/>
</dbReference>
<evidence type="ECO:0000256" key="1">
    <source>
        <dbReference type="ARBA" id="ARBA00007452"/>
    </source>
</evidence>
<dbReference type="EMBL" id="MEVH01000025">
    <property type="protein sequence ID" value="OGC51358.1"/>
    <property type="molecule type" value="Genomic_DNA"/>
</dbReference>
<name>A0A1F4V2F7_UNCKA</name>
<evidence type="ECO:0000259" key="8">
    <source>
        <dbReference type="Pfam" id="PF11967"/>
    </source>
</evidence>
<sequence>MPGKFVKTKAIVLKRTNYKEADKIVTLYTLELGKITTLAKGIRKLSSKKRSHLELFNYLNIYLVEGKNWYIATQAESIHLFPKIKQNYEITQWGYYMLEIFEKMTNEMEQNENLFKLLLKSLILLEKHQKPDIINTFNLHLIKIQGFNPEESSFSPASRDYMKQILVGKYENILKMETPEAKVQKYHEILKKLTEEILERKIKTSLDLDFKN</sequence>
<dbReference type="PANTHER" id="PTHR33991">
    <property type="entry name" value="DNA REPAIR PROTEIN RECO"/>
    <property type="match status" value="1"/>
</dbReference>
<dbReference type="PANTHER" id="PTHR33991:SF1">
    <property type="entry name" value="DNA REPAIR PROTEIN RECO"/>
    <property type="match status" value="1"/>
</dbReference>
<evidence type="ECO:0000256" key="4">
    <source>
        <dbReference type="ARBA" id="ARBA00023172"/>
    </source>
</evidence>
<comment type="caution">
    <text evidence="9">The sequence shown here is derived from an EMBL/GenBank/DDBJ whole genome shotgun (WGS) entry which is preliminary data.</text>
</comment>
<dbReference type="STRING" id="1802624.A2982_01205"/>
<gene>
    <name evidence="7" type="primary">recO</name>
    <name evidence="9" type="ORF">A2982_01205</name>
</gene>
<dbReference type="GO" id="GO:0006310">
    <property type="term" value="P:DNA recombination"/>
    <property type="evidence" value="ECO:0007669"/>
    <property type="project" value="UniProtKB-UniRule"/>
</dbReference>
<comment type="similarity">
    <text evidence="1 7">Belongs to the RecO family.</text>
</comment>
<evidence type="ECO:0000256" key="5">
    <source>
        <dbReference type="ARBA" id="ARBA00023204"/>
    </source>
</evidence>
<dbReference type="Gene3D" id="2.40.50.140">
    <property type="entry name" value="Nucleic acid-binding proteins"/>
    <property type="match status" value="1"/>
</dbReference>
<dbReference type="SUPFAM" id="SSF50249">
    <property type="entry name" value="Nucleic acid-binding proteins"/>
    <property type="match status" value="1"/>
</dbReference>
<dbReference type="InterPro" id="IPR037278">
    <property type="entry name" value="ARFGAP/RecO"/>
</dbReference>
<evidence type="ECO:0000256" key="2">
    <source>
        <dbReference type="ARBA" id="ARBA00021310"/>
    </source>
</evidence>
<dbReference type="InterPro" id="IPR003717">
    <property type="entry name" value="RecO"/>
</dbReference>
<accession>A0A1F4V2F7</accession>
<dbReference type="GO" id="GO:0043590">
    <property type="term" value="C:bacterial nucleoid"/>
    <property type="evidence" value="ECO:0007669"/>
    <property type="project" value="TreeGrafter"/>
</dbReference>
<dbReference type="InterPro" id="IPR012340">
    <property type="entry name" value="NA-bd_OB-fold"/>
</dbReference>
<dbReference type="NCBIfam" id="TIGR00613">
    <property type="entry name" value="reco"/>
    <property type="match status" value="1"/>
</dbReference>
<keyword evidence="3 7" id="KW-0227">DNA damage</keyword>
<evidence type="ECO:0000256" key="7">
    <source>
        <dbReference type="HAMAP-Rule" id="MF_00201"/>
    </source>
</evidence>
<evidence type="ECO:0000313" key="9">
    <source>
        <dbReference type="EMBL" id="OGC51358.1"/>
    </source>
</evidence>
<evidence type="ECO:0000313" key="10">
    <source>
        <dbReference type="Proteomes" id="UP000178771"/>
    </source>
</evidence>
<keyword evidence="5 7" id="KW-0234">DNA repair</keyword>
<dbReference type="Pfam" id="PF02565">
    <property type="entry name" value="RecO_C"/>
    <property type="match status" value="1"/>
</dbReference>
<organism evidence="9 10">
    <name type="scientific">candidate division WWE3 bacterium RIFCSPLOWO2_01_FULL_39_13</name>
    <dbReference type="NCBI Taxonomy" id="1802624"/>
    <lineage>
        <taxon>Bacteria</taxon>
        <taxon>Katanobacteria</taxon>
    </lineage>
</organism>
<dbReference type="Gene3D" id="1.20.1440.120">
    <property type="entry name" value="Recombination protein O, C-terminal domain"/>
    <property type="match status" value="1"/>
</dbReference>